<evidence type="ECO:0000256" key="5">
    <source>
        <dbReference type="ARBA" id="ARBA00022898"/>
    </source>
</evidence>
<gene>
    <name evidence="7" type="ORF">CVM52_13835</name>
</gene>
<dbReference type="InterPro" id="IPR015421">
    <property type="entry name" value="PyrdxlP-dep_Trfase_major"/>
</dbReference>
<dbReference type="InterPro" id="IPR015424">
    <property type="entry name" value="PyrdxlP-dep_Trfase"/>
</dbReference>
<dbReference type="Gene3D" id="3.90.1150.10">
    <property type="entry name" value="Aspartate Aminotransferase, domain 1"/>
    <property type="match status" value="1"/>
</dbReference>
<keyword evidence="8" id="KW-1185">Reference proteome</keyword>
<dbReference type="SUPFAM" id="SSF53383">
    <property type="entry name" value="PLP-dependent transferases"/>
    <property type="match status" value="1"/>
</dbReference>
<organism evidence="7 8">
    <name type="scientific">Pseudooceanicola lipolyticus</name>
    <dbReference type="NCBI Taxonomy" id="2029104"/>
    <lineage>
        <taxon>Bacteria</taxon>
        <taxon>Pseudomonadati</taxon>
        <taxon>Pseudomonadota</taxon>
        <taxon>Alphaproteobacteria</taxon>
        <taxon>Rhodobacterales</taxon>
        <taxon>Paracoccaceae</taxon>
        <taxon>Pseudooceanicola</taxon>
    </lineage>
</organism>
<reference evidence="7 8" key="1">
    <citation type="journal article" date="2018" name="Int. J. Syst. Evol. Microbiol.">
        <title>Pseudooceanicola lipolyticus sp. nov., a marine alphaproteobacterium, reclassification of Oceanicola flagellatus as Pseudooceanicola flagellatus comb. nov. and emended description of the genus Pseudooceanicola.</title>
        <authorList>
            <person name="Huang M.-M."/>
            <person name="Guo L.-L."/>
            <person name="Wu Y.-H."/>
            <person name="Lai Q.-L."/>
            <person name="Shao Z.-Z."/>
            <person name="Wang C.-S."/>
            <person name="Wu M."/>
            <person name="Xu X.-W."/>
        </authorList>
    </citation>
    <scope>NUCLEOTIDE SEQUENCE [LARGE SCALE GENOMIC DNA]</scope>
    <source>
        <strain evidence="7 8">157</strain>
    </source>
</reference>
<keyword evidence="4" id="KW-0808">Transferase</keyword>
<evidence type="ECO:0000313" key="7">
    <source>
        <dbReference type="EMBL" id="PJE36087.1"/>
    </source>
</evidence>
<dbReference type="AlphaFoldDB" id="A0A2M8IZY3"/>
<evidence type="ECO:0000256" key="2">
    <source>
        <dbReference type="ARBA" id="ARBA00008954"/>
    </source>
</evidence>
<comment type="cofactor">
    <cofactor evidence="1">
        <name>pyridoxal 5'-phosphate</name>
        <dbReference type="ChEBI" id="CHEBI:597326"/>
    </cofactor>
</comment>
<name>A0A2M8IZY3_9RHOB</name>
<protein>
    <recommendedName>
        <fullName evidence="9">Aspartate aminotransferase family protein</fullName>
    </recommendedName>
</protein>
<dbReference type="NCBIfam" id="NF004767">
    <property type="entry name" value="PRK06105.1"/>
    <property type="match status" value="1"/>
</dbReference>
<comment type="caution">
    <text evidence="7">The sequence shown here is derived from an EMBL/GenBank/DDBJ whole genome shotgun (WGS) entry which is preliminary data.</text>
</comment>
<dbReference type="EMBL" id="PGTB01000057">
    <property type="protein sequence ID" value="PJE36087.1"/>
    <property type="molecule type" value="Genomic_DNA"/>
</dbReference>
<dbReference type="InterPro" id="IPR005814">
    <property type="entry name" value="Aminotrans_3"/>
</dbReference>
<proteinExistence type="inferred from homology"/>
<dbReference type="OrthoDB" id="9801834at2"/>
<dbReference type="GO" id="GO:0030170">
    <property type="term" value="F:pyridoxal phosphate binding"/>
    <property type="evidence" value="ECO:0007669"/>
    <property type="project" value="InterPro"/>
</dbReference>
<dbReference type="PIRSF" id="PIRSF000521">
    <property type="entry name" value="Transaminase_4ab_Lys_Orn"/>
    <property type="match status" value="1"/>
</dbReference>
<comment type="similarity">
    <text evidence="2 6">Belongs to the class-III pyridoxal-phosphate-dependent aminotransferase family.</text>
</comment>
<keyword evidence="3" id="KW-0032">Aminotransferase</keyword>
<dbReference type="InterPro" id="IPR015422">
    <property type="entry name" value="PyrdxlP-dep_Trfase_small"/>
</dbReference>
<accession>A0A2M8IZY3</accession>
<evidence type="ECO:0000256" key="4">
    <source>
        <dbReference type="ARBA" id="ARBA00022679"/>
    </source>
</evidence>
<dbReference type="CDD" id="cd00610">
    <property type="entry name" value="OAT_like"/>
    <property type="match status" value="1"/>
</dbReference>
<dbReference type="FunFam" id="3.40.640.10:FF:000014">
    <property type="entry name" value="Adenosylmethionine-8-amino-7-oxononanoate aminotransferase, probable"/>
    <property type="match status" value="1"/>
</dbReference>
<dbReference type="Pfam" id="PF00202">
    <property type="entry name" value="Aminotran_3"/>
    <property type="match status" value="1"/>
</dbReference>
<evidence type="ECO:0000256" key="3">
    <source>
        <dbReference type="ARBA" id="ARBA00022576"/>
    </source>
</evidence>
<dbReference type="GO" id="GO:0008483">
    <property type="term" value="F:transaminase activity"/>
    <property type="evidence" value="ECO:0007669"/>
    <property type="project" value="UniProtKB-KW"/>
</dbReference>
<dbReference type="PROSITE" id="PS00600">
    <property type="entry name" value="AA_TRANSFER_CLASS_3"/>
    <property type="match status" value="1"/>
</dbReference>
<dbReference type="RefSeq" id="WP_100163086.1">
    <property type="nucleotide sequence ID" value="NZ_PGTB01000057.1"/>
</dbReference>
<evidence type="ECO:0000256" key="1">
    <source>
        <dbReference type="ARBA" id="ARBA00001933"/>
    </source>
</evidence>
<dbReference type="NCBIfam" id="NF005684">
    <property type="entry name" value="PRK07482.1"/>
    <property type="match status" value="1"/>
</dbReference>
<evidence type="ECO:0000256" key="6">
    <source>
        <dbReference type="RuleBase" id="RU003560"/>
    </source>
</evidence>
<sequence>MLRNDQLELWDRENFFHPSTHLAEFARGDAPQRVITGGSGVFIEDRDGTRLLDAFAGLYCVNVGYGRPEIAEAIAAQAKELAYYHAYVGHGTEASITLAKMILDRAPAGMSKVYFGLGGSDANETNVKLVWYYNNILGRPEKKKIISRWRGYHGSGLMTGSLTGLELFHKKFDLPLAQVIHTEAPYYFRRPDTAMSEADFTAYCVAELEALIASEGDETIAAFIGEPVLGTGGIVPPPEGYWAAIQEVLAKHDILLIADEVVTGFGRLGSMFGSEHYGLRPDIITIAKGLTSAYAPLSGSIVGDKVWQVLEQGTDELGPIGHGWTYSAHPIGAAAGVANLKLIDELGLVGNAGTVGAYLTAALRDRLAEHPKVGEIRGEGMLAAVEFVADRESRQFFDASEKIGAKVAAALLAEGVIGRAMPQGDILGFAPPLCLSEAEADQIADATAAAVKASLG</sequence>
<dbReference type="Proteomes" id="UP000231553">
    <property type="component" value="Unassembled WGS sequence"/>
</dbReference>
<dbReference type="Gene3D" id="3.40.640.10">
    <property type="entry name" value="Type I PLP-dependent aspartate aminotransferase-like (Major domain)"/>
    <property type="match status" value="1"/>
</dbReference>
<evidence type="ECO:0000313" key="8">
    <source>
        <dbReference type="Proteomes" id="UP000231553"/>
    </source>
</evidence>
<evidence type="ECO:0008006" key="9">
    <source>
        <dbReference type="Google" id="ProtNLM"/>
    </source>
</evidence>
<dbReference type="InterPro" id="IPR049704">
    <property type="entry name" value="Aminotrans_3_PPA_site"/>
</dbReference>
<dbReference type="PANTHER" id="PTHR43094">
    <property type="entry name" value="AMINOTRANSFERASE"/>
    <property type="match status" value="1"/>
</dbReference>
<keyword evidence="5 6" id="KW-0663">Pyridoxal phosphate</keyword>
<dbReference type="PANTHER" id="PTHR43094:SF1">
    <property type="entry name" value="AMINOTRANSFERASE CLASS-III"/>
    <property type="match status" value="1"/>
</dbReference>